<dbReference type="RefSeq" id="WP_203703667.1">
    <property type="nucleotide sequence ID" value="NZ_BAAALU010000010.1"/>
</dbReference>
<dbReference type="Proteomes" id="UP000624325">
    <property type="component" value="Unassembled WGS sequence"/>
</dbReference>
<dbReference type="EMBL" id="BONC01000023">
    <property type="protein sequence ID" value="GIF57457.1"/>
    <property type="molecule type" value="Genomic_DNA"/>
</dbReference>
<name>A0ABQ4C3W5_9ACTN</name>
<accession>A0ABQ4C3W5</accession>
<gene>
    <name evidence="1" type="ORF">Air01nite_35520</name>
</gene>
<evidence type="ECO:0000313" key="1">
    <source>
        <dbReference type="EMBL" id="GIF57457.1"/>
    </source>
</evidence>
<sequence>MTATRREPAESLTESLISARMWDLLREEFPDRSPAALGVQVEECLRFLSIASEVGGCFIPLSKEIDEIWHALVVQTRSYAQLCERLPGKAFVHHESLKLSAYAETVGRSAAVREFVAWIPRYVGRFGDFTEERAQYWRVCTFLRVELGLSLREINEMGRRMAAGNDNQEEEHRVSV</sequence>
<comment type="caution">
    <text evidence="1">The sequence shown here is derived from an EMBL/GenBank/DDBJ whole genome shotgun (WGS) entry which is preliminary data.</text>
</comment>
<evidence type="ECO:0000313" key="2">
    <source>
        <dbReference type="Proteomes" id="UP000624325"/>
    </source>
</evidence>
<reference evidence="1 2" key="1">
    <citation type="submission" date="2021-01" db="EMBL/GenBank/DDBJ databases">
        <title>Whole genome shotgun sequence of Asanoa iriomotensis NBRC 100142.</title>
        <authorList>
            <person name="Komaki H."/>
            <person name="Tamura T."/>
        </authorList>
    </citation>
    <scope>NUCLEOTIDE SEQUENCE [LARGE SCALE GENOMIC DNA]</scope>
    <source>
        <strain evidence="1 2">NBRC 100142</strain>
    </source>
</reference>
<organism evidence="1 2">
    <name type="scientific">Asanoa iriomotensis</name>
    <dbReference type="NCBI Taxonomy" id="234613"/>
    <lineage>
        <taxon>Bacteria</taxon>
        <taxon>Bacillati</taxon>
        <taxon>Actinomycetota</taxon>
        <taxon>Actinomycetes</taxon>
        <taxon>Micromonosporales</taxon>
        <taxon>Micromonosporaceae</taxon>
        <taxon>Asanoa</taxon>
    </lineage>
</organism>
<keyword evidence="2" id="KW-1185">Reference proteome</keyword>
<protein>
    <submittedName>
        <fullName evidence="1">Uncharacterized protein</fullName>
    </submittedName>
</protein>
<proteinExistence type="predicted"/>